<name>A0A401SKH4_CHIPU</name>
<keyword evidence="3" id="KW-1185">Reference proteome</keyword>
<evidence type="ECO:0000313" key="2">
    <source>
        <dbReference type="EMBL" id="GCC30881.1"/>
    </source>
</evidence>
<accession>A0A401SKH4</accession>
<comment type="caution">
    <text evidence="2">The sequence shown here is derived from an EMBL/GenBank/DDBJ whole genome shotgun (WGS) entry which is preliminary data.</text>
</comment>
<dbReference type="Proteomes" id="UP000287033">
    <property type="component" value="Unassembled WGS sequence"/>
</dbReference>
<evidence type="ECO:0000256" key="1">
    <source>
        <dbReference type="SAM" id="MobiDB-lite"/>
    </source>
</evidence>
<dbReference type="EMBL" id="BEZZ01000330">
    <property type="protein sequence ID" value="GCC30881.1"/>
    <property type="molecule type" value="Genomic_DNA"/>
</dbReference>
<protein>
    <submittedName>
        <fullName evidence="2">Uncharacterized protein</fullName>
    </submittedName>
</protein>
<dbReference type="OrthoDB" id="9949805at2759"/>
<sequence>MPRRHTRLNLPPLFSMPKNNDLPKQDPNISATCLRLSRIHTRLPNKDQSTTQERKQSNPQHILSNILSQLSSKESTEGEDEDLWRTKFRKKTKTKERGKREFNFTNS</sequence>
<dbReference type="AlphaFoldDB" id="A0A401SKH4"/>
<reference evidence="2 3" key="1">
    <citation type="journal article" date="2018" name="Nat. Ecol. Evol.">
        <title>Shark genomes provide insights into elasmobranch evolution and the origin of vertebrates.</title>
        <authorList>
            <person name="Hara Y"/>
            <person name="Yamaguchi K"/>
            <person name="Onimaru K"/>
            <person name="Kadota M"/>
            <person name="Koyanagi M"/>
            <person name="Keeley SD"/>
            <person name="Tatsumi K"/>
            <person name="Tanaka K"/>
            <person name="Motone F"/>
            <person name="Kageyama Y"/>
            <person name="Nozu R"/>
            <person name="Adachi N"/>
            <person name="Nishimura O"/>
            <person name="Nakagawa R"/>
            <person name="Tanegashima C"/>
            <person name="Kiyatake I"/>
            <person name="Matsumoto R"/>
            <person name="Murakumo K"/>
            <person name="Nishida K"/>
            <person name="Terakita A"/>
            <person name="Kuratani S"/>
            <person name="Sato K"/>
            <person name="Hyodo S Kuraku.S."/>
        </authorList>
    </citation>
    <scope>NUCLEOTIDE SEQUENCE [LARGE SCALE GENOMIC DNA]</scope>
</reference>
<feature type="compositionally biased region" description="Polar residues" evidence="1">
    <location>
        <begin position="46"/>
        <end position="61"/>
    </location>
</feature>
<evidence type="ECO:0000313" key="3">
    <source>
        <dbReference type="Proteomes" id="UP000287033"/>
    </source>
</evidence>
<gene>
    <name evidence="2" type="ORF">chiPu_0009335</name>
</gene>
<feature type="region of interest" description="Disordered" evidence="1">
    <location>
        <begin position="1"/>
        <end position="61"/>
    </location>
</feature>
<proteinExistence type="predicted"/>
<organism evidence="2 3">
    <name type="scientific">Chiloscyllium punctatum</name>
    <name type="common">Brownbanded bambooshark</name>
    <name type="synonym">Hemiscyllium punctatum</name>
    <dbReference type="NCBI Taxonomy" id="137246"/>
    <lineage>
        <taxon>Eukaryota</taxon>
        <taxon>Metazoa</taxon>
        <taxon>Chordata</taxon>
        <taxon>Craniata</taxon>
        <taxon>Vertebrata</taxon>
        <taxon>Chondrichthyes</taxon>
        <taxon>Elasmobranchii</taxon>
        <taxon>Galeomorphii</taxon>
        <taxon>Galeoidea</taxon>
        <taxon>Orectolobiformes</taxon>
        <taxon>Hemiscylliidae</taxon>
        <taxon>Chiloscyllium</taxon>
    </lineage>
</organism>
<dbReference type="OMA" id="DEDLWRT"/>